<feature type="region of interest" description="Disordered" evidence="1">
    <location>
        <begin position="1"/>
        <end position="78"/>
    </location>
</feature>
<dbReference type="InterPro" id="IPR040521">
    <property type="entry name" value="KDZ"/>
</dbReference>
<evidence type="ECO:0008006" key="4">
    <source>
        <dbReference type="Google" id="ProtNLM"/>
    </source>
</evidence>
<evidence type="ECO:0000313" key="2">
    <source>
        <dbReference type="EMBL" id="KAG1781378.1"/>
    </source>
</evidence>
<gene>
    <name evidence="2" type="ORF">EV702DRAFT_1248386</name>
</gene>
<evidence type="ECO:0000313" key="3">
    <source>
        <dbReference type="Proteomes" id="UP000714275"/>
    </source>
</evidence>
<feature type="compositionally biased region" description="Polar residues" evidence="1">
    <location>
        <begin position="63"/>
        <end position="72"/>
    </location>
</feature>
<dbReference type="Proteomes" id="UP000714275">
    <property type="component" value="Unassembled WGS sequence"/>
</dbReference>
<sequence>MVSLNPIAGPSTPPSHNTQHELITSSMVMRRRRPAAKPQVSSSYSPPTPRRSQQQQPLRDTDTANQHDSPSAGNALEREEHSSFYSSLHYISNGDSILPSPLKGRQKKMNQWRRWTDKIIPSLIAPYLTYLRKLTSLHNRIELQPDEVATFQCKLSCRWRVLDITCILFNRYFACTPIAPSLAVDLQLLELVKTLFVHITPNTTAWCETLEVFLAGRGYHLTTKDNLRRQFGNAYHWYSVLFMSADDHLSNLIGTHHPLPLPSTEGLTCPSDYLRSRCPICFGLDDWRKSRTHNLKPDIHTCIDACFTQKRSSDQRSGGPNPPNPVRLVFLSDNEVTSMEVHVRSCRGRPLDRGRKRKRPAATEEEGDDYEDGMRVPISVLDGCGDSFLAADKKHKKASTQFFADTGVMVMLCRHDCVLWLANMTSAGEKQHYALALIKKLFNNLPTNMTVGLLYDIGCQLHQSCLKYQLLDDAVLRRITFAISVFHTYGHQWACQIIYHPRKCEGFGLSDGEGCECLWSALKHLIAPLRVSGFHQQLFVLNTQVRHLDDKNLSLYGNWLIRRWNNCIKKKSTATQALHELSVNEICFEIEKLERSYRQAVNKRKLNSHVDAAIQRRNPTIRKLVSTYNNLCADLSALIRQRRSPLNAIPPNPISPTADEDTRAAIRLLLEIDRCNKEESRVKVERCALQEWAMREWDGLQRARAHANDDEAILYHMNCHARQFIVLVLGWQMKVHPIPCAWPMPDCWGPSQTKLANGTPVVYPDDPDDEDHVSDDGDDWESDIGCGDEELMDFLEDIALTDQYRGQEEHDIEGDYIASRIEIGAYIPLFTSHTSIRKICFIGDAKGLPPYGQDDIQDLKSIFDVKHLKDHALFLNTQYRMPPQIENFISQAVYDGLLESNLQHPVMNERMACHFINIPSQEQ</sequence>
<proteinExistence type="predicted"/>
<keyword evidence="3" id="KW-1185">Reference proteome</keyword>
<name>A0A9P7A3F1_9AGAM</name>
<reference evidence="2" key="1">
    <citation type="journal article" date="2020" name="New Phytol.">
        <title>Comparative genomics reveals dynamic genome evolution in host specialist ectomycorrhizal fungi.</title>
        <authorList>
            <person name="Lofgren L.A."/>
            <person name="Nguyen N.H."/>
            <person name="Vilgalys R."/>
            <person name="Ruytinx J."/>
            <person name="Liao H.L."/>
            <person name="Branco S."/>
            <person name="Kuo A."/>
            <person name="LaButti K."/>
            <person name="Lipzen A."/>
            <person name="Andreopoulos W."/>
            <person name="Pangilinan J."/>
            <person name="Riley R."/>
            <person name="Hundley H."/>
            <person name="Na H."/>
            <person name="Barry K."/>
            <person name="Grigoriev I.V."/>
            <person name="Stajich J.E."/>
            <person name="Kennedy P.G."/>
        </authorList>
    </citation>
    <scope>NUCLEOTIDE SEQUENCE</scope>
    <source>
        <strain evidence="2">DOB743</strain>
    </source>
</reference>
<dbReference type="Pfam" id="PF18758">
    <property type="entry name" value="KDZ"/>
    <property type="match status" value="1"/>
</dbReference>
<accession>A0A9P7A3F1</accession>
<dbReference type="PANTHER" id="PTHR33096">
    <property type="entry name" value="CXC2 DOMAIN-CONTAINING PROTEIN"/>
    <property type="match status" value="1"/>
</dbReference>
<dbReference type="EMBL" id="JABBWD010000006">
    <property type="protein sequence ID" value="KAG1781378.1"/>
    <property type="molecule type" value="Genomic_DNA"/>
</dbReference>
<organism evidence="2 3">
    <name type="scientific">Suillus placidus</name>
    <dbReference type="NCBI Taxonomy" id="48579"/>
    <lineage>
        <taxon>Eukaryota</taxon>
        <taxon>Fungi</taxon>
        <taxon>Dikarya</taxon>
        <taxon>Basidiomycota</taxon>
        <taxon>Agaricomycotina</taxon>
        <taxon>Agaricomycetes</taxon>
        <taxon>Agaricomycetidae</taxon>
        <taxon>Boletales</taxon>
        <taxon>Suillineae</taxon>
        <taxon>Suillaceae</taxon>
        <taxon>Suillus</taxon>
    </lineage>
</organism>
<feature type="compositionally biased region" description="Polar residues" evidence="1">
    <location>
        <begin position="14"/>
        <end position="27"/>
    </location>
</feature>
<feature type="compositionally biased region" description="Low complexity" evidence="1">
    <location>
        <begin position="41"/>
        <end position="57"/>
    </location>
</feature>
<comment type="caution">
    <text evidence="2">The sequence shown here is derived from an EMBL/GenBank/DDBJ whole genome shotgun (WGS) entry which is preliminary data.</text>
</comment>
<protein>
    <recommendedName>
        <fullName evidence="4">CxC1-like cysteine cluster associated with KDZ transposases domain-containing protein</fullName>
    </recommendedName>
</protein>
<dbReference type="PANTHER" id="PTHR33096:SF1">
    <property type="entry name" value="CXC1-LIKE CYSTEINE CLUSTER ASSOCIATED WITH KDZ TRANSPOSASES DOMAIN-CONTAINING PROTEIN"/>
    <property type="match status" value="1"/>
</dbReference>
<dbReference type="OrthoDB" id="3259803at2759"/>
<feature type="region of interest" description="Disordered" evidence="1">
    <location>
        <begin position="350"/>
        <end position="370"/>
    </location>
</feature>
<dbReference type="AlphaFoldDB" id="A0A9P7A3F1"/>
<evidence type="ECO:0000256" key="1">
    <source>
        <dbReference type="SAM" id="MobiDB-lite"/>
    </source>
</evidence>